<dbReference type="InterPro" id="IPR005227">
    <property type="entry name" value="YqgF"/>
</dbReference>
<evidence type="ECO:0000256" key="4">
    <source>
        <dbReference type="ARBA" id="ARBA00022801"/>
    </source>
</evidence>
<evidence type="ECO:0000313" key="7">
    <source>
        <dbReference type="EMBL" id="AGU15199.1"/>
    </source>
</evidence>
<dbReference type="GO" id="GO:0005829">
    <property type="term" value="C:cytosol"/>
    <property type="evidence" value="ECO:0007669"/>
    <property type="project" value="TreeGrafter"/>
</dbReference>
<dbReference type="AlphaFoldDB" id="U3GV55"/>
<dbReference type="Pfam" id="PF03652">
    <property type="entry name" value="RuvX"/>
    <property type="match status" value="1"/>
</dbReference>
<feature type="domain" description="YqgF/RNase H-like" evidence="6">
    <location>
        <begin position="2"/>
        <end position="98"/>
    </location>
</feature>
<proteinExistence type="inferred from homology"/>
<evidence type="ECO:0000259" key="6">
    <source>
        <dbReference type="SMART" id="SM00732"/>
    </source>
</evidence>
<dbReference type="Gene3D" id="3.30.420.140">
    <property type="entry name" value="YqgF/RNase H-like domain"/>
    <property type="match status" value="1"/>
</dbReference>
<organism evidence="7 8">
    <name type="scientific">Corynebacterium argentoratense DSM 44202</name>
    <dbReference type="NCBI Taxonomy" id="1348662"/>
    <lineage>
        <taxon>Bacteria</taxon>
        <taxon>Bacillati</taxon>
        <taxon>Actinomycetota</taxon>
        <taxon>Actinomycetes</taxon>
        <taxon>Mycobacteriales</taxon>
        <taxon>Corynebacteriaceae</taxon>
        <taxon>Corynebacterium</taxon>
    </lineage>
</organism>
<protein>
    <recommendedName>
        <fullName evidence="5">Putative pre-16S rRNA nuclease</fullName>
        <ecNumber evidence="5">3.1.-.-</ecNumber>
    </recommendedName>
</protein>
<dbReference type="EMBL" id="CP006365">
    <property type="protein sequence ID" value="AGU15199.1"/>
    <property type="molecule type" value="Genomic_DNA"/>
</dbReference>
<accession>U3GV55</accession>
<keyword evidence="1 5" id="KW-0963">Cytoplasm</keyword>
<dbReference type="GO" id="GO:0016788">
    <property type="term" value="F:hydrolase activity, acting on ester bonds"/>
    <property type="evidence" value="ECO:0007669"/>
    <property type="project" value="UniProtKB-UniRule"/>
</dbReference>
<dbReference type="PANTHER" id="PTHR33317">
    <property type="entry name" value="POLYNUCLEOTIDYL TRANSFERASE, RIBONUCLEASE H-LIKE SUPERFAMILY PROTEIN"/>
    <property type="match status" value="1"/>
</dbReference>
<dbReference type="PATRIC" id="fig|1348662.3.peg.1043"/>
<keyword evidence="3 5" id="KW-0540">Nuclease</keyword>
<evidence type="ECO:0000256" key="1">
    <source>
        <dbReference type="ARBA" id="ARBA00022490"/>
    </source>
</evidence>
<dbReference type="InterPro" id="IPR037027">
    <property type="entry name" value="YqgF/RNaseH-like_dom_sf"/>
</dbReference>
<evidence type="ECO:0000256" key="5">
    <source>
        <dbReference type="HAMAP-Rule" id="MF_00651"/>
    </source>
</evidence>
<dbReference type="KEGG" id="caz:CARG_05310"/>
<dbReference type="eggNOG" id="COG0816">
    <property type="taxonomic scope" value="Bacteria"/>
</dbReference>
<dbReference type="GO" id="GO:0000967">
    <property type="term" value="P:rRNA 5'-end processing"/>
    <property type="evidence" value="ECO:0007669"/>
    <property type="project" value="UniProtKB-UniRule"/>
</dbReference>
<dbReference type="InterPro" id="IPR006641">
    <property type="entry name" value="YqgF/RNaseH-like_dom"/>
</dbReference>
<dbReference type="PANTHER" id="PTHR33317:SF4">
    <property type="entry name" value="POLYNUCLEOTIDYL TRANSFERASE, RIBONUCLEASE H-LIKE SUPERFAMILY PROTEIN"/>
    <property type="match status" value="1"/>
</dbReference>
<keyword evidence="2 5" id="KW-0690">Ribosome biogenesis</keyword>
<dbReference type="GO" id="GO:0004518">
    <property type="term" value="F:nuclease activity"/>
    <property type="evidence" value="ECO:0007669"/>
    <property type="project" value="UniProtKB-KW"/>
</dbReference>
<dbReference type="Proteomes" id="UP000016943">
    <property type="component" value="Chromosome"/>
</dbReference>
<dbReference type="CDD" id="cd16964">
    <property type="entry name" value="YqgF"/>
    <property type="match status" value="1"/>
</dbReference>
<dbReference type="SMART" id="SM00732">
    <property type="entry name" value="YqgFc"/>
    <property type="match status" value="1"/>
</dbReference>
<reference evidence="7 8" key="1">
    <citation type="journal article" date="2013" name="Genome Announc.">
        <title>Whole-Genome Sequence of the Clinical Strain Corynebacterium argentoratense DSM 44202, Isolated from a Human Throat Specimen.</title>
        <authorList>
            <person name="Bomholt C."/>
            <person name="Glaub A."/>
            <person name="Gravermann K."/>
            <person name="Albersmeier A."/>
            <person name="Brinkrolf K."/>
            <person name="Ruckert C."/>
            <person name="Tauch A."/>
        </authorList>
    </citation>
    <scope>NUCLEOTIDE SEQUENCE [LARGE SCALE GENOMIC DNA]</scope>
    <source>
        <strain evidence="7">DSM 44202</strain>
    </source>
</reference>
<dbReference type="NCBIfam" id="TIGR00250">
    <property type="entry name" value="RNAse_H_YqgF"/>
    <property type="match status" value="1"/>
</dbReference>
<comment type="function">
    <text evidence="5">Could be a nuclease involved in processing of the 5'-end of pre-16S rRNA.</text>
</comment>
<dbReference type="HOGENOM" id="CLU_098240_0_0_11"/>
<gene>
    <name evidence="7" type="ORF">CARG_05310</name>
</gene>
<evidence type="ECO:0000256" key="2">
    <source>
        <dbReference type="ARBA" id="ARBA00022517"/>
    </source>
</evidence>
<comment type="subcellular location">
    <subcellularLocation>
        <location evidence="5">Cytoplasm</location>
    </subcellularLocation>
</comment>
<name>U3GV55_9CORY</name>
<dbReference type="HAMAP" id="MF_00651">
    <property type="entry name" value="Nuclease_YqgF"/>
    <property type="match status" value="1"/>
</dbReference>
<evidence type="ECO:0000256" key="3">
    <source>
        <dbReference type="ARBA" id="ARBA00022722"/>
    </source>
</evidence>
<keyword evidence="4 5" id="KW-0378">Hydrolase</keyword>
<dbReference type="STRING" id="1348662.CARG_05310"/>
<evidence type="ECO:0000313" key="8">
    <source>
        <dbReference type="Proteomes" id="UP000016943"/>
    </source>
</evidence>
<dbReference type="EC" id="3.1.-.-" evidence="5"/>
<dbReference type="InterPro" id="IPR012337">
    <property type="entry name" value="RNaseH-like_sf"/>
</dbReference>
<keyword evidence="8" id="KW-1185">Reference proteome</keyword>
<dbReference type="SUPFAM" id="SSF53098">
    <property type="entry name" value="Ribonuclease H-like"/>
    <property type="match status" value="1"/>
</dbReference>
<sequence length="150" mass="16364">MGSVRIGVAYSDRDCLMANPLETVQAGSQAADRVAELICTYEAVEVIIGLPCTLKGRGSDSVTKAVEFADALSTALEQRGARPIPFRFADERLTTVIAKQALRTSGRNQKKGRAVIDQIAATAILQHWLDSRSRYLAQQSTTERSIDTHE</sequence>
<comment type="similarity">
    <text evidence="5">Belongs to the YqgF HJR family.</text>
</comment>